<keyword evidence="2 9" id="KW-0813">Transport</keyword>
<dbReference type="InterPro" id="IPR007387">
    <property type="entry name" value="TRAP_DctQ"/>
</dbReference>
<feature type="domain" description="Tripartite ATP-independent periplasmic transporters DctQ component" evidence="10">
    <location>
        <begin position="33"/>
        <end position="152"/>
    </location>
</feature>
<evidence type="ECO:0000256" key="7">
    <source>
        <dbReference type="ARBA" id="ARBA00023136"/>
    </source>
</evidence>
<evidence type="ECO:0000256" key="9">
    <source>
        <dbReference type="RuleBase" id="RU369079"/>
    </source>
</evidence>
<sequence length="180" mass="19803">MRSADSMASCLGAVERGLVAVNRWILIVLLAVMSLIVFANVCSRYLSNFSIPWSEEVARHLMVWLTFLGAGPVLRAGGHIAVENLQDALPRELAIVVRVMVAALLMGFFILMTWVGWEYMTRSAYQLTAATQISFAWVYSAIPIGGLLLIAHFGFVLRGYVVKREFAADDQFDATASASL</sequence>
<keyword evidence="4 9" id="KW-0997">Cell inner membrane</keyword>
<evidence type="ECO:0000313" key="11">
    <source>
        <dbReference type="EMBL" id="NIJ60094.1"/>
    </source>
</evidence>
<dbReference type="Proteomes" id="UP001429580">
    <property type="component" value="Unassembled WGS sequence"/>
</dbReference>
<feature type="transmembrane region" description="Helical" evidence="9">
    <location>
        <begin position="21"/>
        <end position="41"/>
    </location>
</feature>
<dbReference type="PANTHER" id="PTHR35011">
    <property type="entry name" value="2,3-DIKETO-L-GULONATE TRAP TRANSPORTER SMALL PERMEASE PROTEIN YIAM"/>
    <property type="match status" value="1"/>
</dbReference>
<evidence type="ECO:0000256" key="2">
    <source>
        <dbReference type="ARBA" id="ARBA00022448"/>
    </source>
</evidence>
<evidence type="ECO:0000256" key="1">
    <source>
        <dbReference type="ARBA" id="ARBA00004429"/>
    </source>
</evidence>
<comment type="caution">
    <text evidence="11">The sequence shown here is derived from an EMBL/GenBank/DDBJ whole genome shotgun (WGS) entry which is preliminary data.</text>
</comment>
<comment type="similarity">
    <text evidence="8 9">Belongs to the TRAP transporter small permease family.</text>
</comment>
<organism evidence="11 12">
    <name type="scientific">Pseudochelatococcus lubricantis</name>
    <dbReference type="NCBI Taxonomy" id="1538102"/>
    <lineage>
        <taxon>Bacteria</taxon>
        <taxon>Pseudomonadati</taxon>
        <taxon>Pseudomonadota</taxon>
        <taxon>Alphaproteobacteria</taxon>
        <taxon>Hyphomicrobiales</taxon>
        <taxon>Chelatococcaceae</taxon>
        <taxon>Pseudochelatococcus</taxon>
    </lineage>
</organism>
<evidence type="ECO:0000256" key="6">
    <source>
        <dbReference type="ARBA" id="ARBA00022989"/>
    </source>
</evidence>
<evidence type="ECO:0000256" key="8">
    <source>
        <dbReference type="ARBA" id="ARBA00038436"/>
    </source>
</evidence>
<dbReference type="Pfam" id="PF04290">
    <property type="entry name" value="DctQ"/>
    <property type="match status" value="1"/>
</dbReference>
<evidence type="ECO:0000313" key="12">
    <source>
        <dbReference type="Proteomes" id="UP001429580"/>
    </source>
</evidence>
<keyword evidence="5 9" id="KW-0812">Transmembrane</keyword>
<protein>
    <recommendedName>
        <fullName evidence="9">TRAP transporter small permease protein</fullName>
    </recommendedName>
</protein>
<feature type="transmembrane region" description="Helical" evidence="9">
    <location>
        <begin position="93"/>
        <end position="117"/>
    </location>
</feature>
<keyword evidence="3" id="KW-1003">Cell membrane</keyword>
<feature type="transmembrane region" description="Helical" evidence="9">
    <location>
        <begin position="61"/>
        <end position="81"/>
    </location>
</feature>
<feature type="transmembrane region" description="Helical" evidence="9">
    <location>
        <begin position="137"/>
        <end position="157"/>
    </location>
</feature>
<dbReference type="InterPro" id="IPR055348">
    <property type="entry name" value="DctQ"/>
</dbReference>
<evidence type="ECO:0000256" key="5">
    <source>
        <dbReference type="ARBA" id="ARBA00022692"/>
    </source>
</evidence>
<keyword evidence="12" id="KW-1185">Reference proteome</keyword>
<gene>
    <name evidence="11" type="ORF">FHS82_003960</name>
</gene>
<keyword evidence="6 9" id="KW-1133">Transmembrane helix</keyword>
<dbReference type="RefSeq" id="WP_246225458.1">
    <property type="nucleotide sequence ID" value="NZ_JAASQI010000013.1"/>
</dbReference>
<comment type="subcellular location">
    <subcellularLocation>
        <location evidence="1 9">Cell inner membrane</location>
        <topology evidence="1 9">Multi-pass membrane protein</topology>
    </subcellularLocation>
</comment>
<keyword evidence="7 9" id="KW-0472">Membrane</keyword>
<name>A0ABX0V4E6_9HYPH</name>
<evidence type="ECO:0000256" key="3">
    <source>
        <dbReference type="ARBA" id="ARBA00022475"/>
    </source>
</evidence>
<comment type="function">
    <text evidence="9">Part of the tripartite ATP-independent periplasmic (TRAP) transport system.</text>
</comment>
<dbReference type="EMBL" id="JAASQI010000013">
    <property type="protein sequence ID" value="NIJ60094.1"/>
    <property type="molecule type" value="Genomic_DNA"/>
</dbReference>
<comment type="subunit">
    <text evidence="9">The complex comprises the extracytoplasmic solute receptor protein and the two transmembrane proteins.</text>
</comment>
<reference evidence="11 12" key="1">
    <citation type="submission" date="2020-03" db="EMBL/GenBank/DDBJ databases">
        <title>Genomic Encyclopedia of Type Strains, Phase IV (KMG-IV): sequencing the most valuable type-strain genomes for metagenomic binning, comparative biology and taxonomic classification.</title>
        <authorList>
            <person name="Goeker M."/>
        </authorList>
    </citation>
    <scope>NUCLEOTIDE SEQUENCE [LARGE SCALE GENOMIC DNA]</scope>
    <source>
        <strain evidence="11 12">DSM 103870</strain>
    </source>
</reference>
<evidence type="ECO:0000256" key="4">
    <source>
        <dbReference type="ARBA" id="ARBA00022519"/>
    </source>
</evidence>
<accession>A0ABX0V4E6</accession>
<evidence type="ECO:0000259" key="10">
    <source>
        <dbReference type="Pfam" id="PF04290"/>
    </source>
</evidence>
<dbReference type="PANTHER" id="PTHR35011:SF2">
    <property type="entry name" value="2,3-DIKETO-L-GULONATE TRAP TRANSPORTER SMALL PERMEASE PROTEIN YIAM"/>
    <property type="match status" value="1"/>
</dbReference>
<proteinExistence type="inferred from homology"/>